<keyword evidence="6 15" id="KW-0963">Cytoplasm</keyword>
<feature type="active site" description="Pros-phosphohistidine intermediate" evidence="15 16">
    <location>
        <position position="117"/>
    </location>
</feature>
<dbReference type="GO" id="GO:0046872">
    <property type="term" value="F:metal ion binding"/>
    <property type="evidence" value="ECO:0007669"/>
    <property type="project" value="UniProtKB-KW"/>
</dbReference>
<feature type="domain" description="Nucleoside diphosphate kinase-like" evidence="19">
    <location>
        <begin position="3"/>
        <end position="140"/>
    </location>
</feature>
<feature type="binding site" evidence="15 16">
    <location>
        <position position="59"/>
    </location>
    <ligand>
        <name>ATP</name>
        <dbReference type="ChEBI" id="CHEBI:30616"/>
    </ligand>
</feature>
<sequence>MAVERTFSIIKPDATRRNLTGKINARFEENGLRIVAQKRLWMSRQQAEQFYAVHKARPFFDGLCTFMTSGPVVVQVLEGDNAIARNREIMGATNPANAAAGTIRKDFAESIEANSVHGSDSPENAAIEIAYFFSGTEIVG</sequence>
<dbReference type="GO" id="GO:0006183">
    <property type="term" value="P:GTP biosynthetic process"/>
    <property type="evidence" value="ECO:0007669"/>
    <property type="project" value="UniProtKB-UniRule"/>
</dbReference>
<dbReference type="HAMAP" id="MF_00451">
    <property type="entry name" value="NDP_kinase"/>
    <property type="match status" value="1"/>
</dbReference>
<evidence type="ECO:0000313" key="21">
    <source>
        <dbReference type="Proteomes" id="UP000703893"/>
    </source>
</evidence>
<dbReference type="GO" id="GO:0005524">
    <property type="term" value="F:ATP binding"/>
    <property type="evidence" value="ECO:0007669"/>
    <property type="project" value="UniProtKB-UniRule"/>
</dbReference>
<dbReference type="GO" id="GO:0006228">
    <property type="term" value="P:UTP biosynthetic process"/>
    <property type="evidence" value="ECO:0007669"/>
    <property type="project" value="UniProtKB-UniRule"/>
</dbReference>
<gene>
    <name evidence="15 20" type="primary">ndk</name>
    <name evidence="20" type="ORF">FJZ00_12570</name>
</gene>
<dbReference type="FunFam" id="3.30.70.141:FF:000001">
    <property type="entry name" value="Nucleoside diphosphate kinase"/>
    <property type="match status" value="1"/>
</dbReference>
<keyword evidence="14 15" id="KW-0546">Nucleotide metabolism</keyword>
<keyword evidence="13 15" id="KW-0460">Magnesium</keyword>
<proteinExistence type="inferred from homology"/>
<keyword evidence="8 15" id="KW-0808">Transferase</keyword>
<evidence type="ECO:0000256" key="18">
    <source>
        <dbReference type="RuleBase" id="RU004013"/>
    </source>
</evidence>
<dbReference type="InterPro" id="IPR023005">
    <property type="entry name" value="Nucleoside_diP_kinase_AS"/>
</dbReference>
<comment type="subunit">
    <text evidence="15">Homotetramer.</text>
</comment>
<protein>
    <recommendedName>
        <fullName evidence="5 15">Nucleoside diphosphate kinase</fullName>
        <shortName evidence="15">NDK</shortName>
        <shortName evidence="15">NDP kinase</shortName>
        <ecNumber evidence="4 15">2.7.4.6</ecNumber>
    </recommendedName>
    <alternativeName>
        <fullName evidence="15">Nucleoside-2-P kinase</fullName>
    </alternativeName>
</protein>
<evidence type="ECO:0000259" key="19">
    <source>
        <dbReference type="SMART" id="SM00562"/>
    </source>
</evidence>
<dbReference type="InterPro" id="IPR036850">
    <property type="entry name" value="NDK-like_dom_sf"/>
</dbReference>
<dbReference type="InterPro" id="IPR034907">
    <property type="entry name" value="NDK-like_dom"/>
</dbReference>
<dbReference type="EC" id="2.7.4.6" evidence="4 15"/>
<evidence type="ECO:0000256" key="9">
    <source>
        <dbReference type="ARBA" id="ARBA00022723"/>
    </source>
</evidence>
<feature type="binding site" evidence="15 16">
    <location>
        <position position="93"/>
    </location>
    <ligand>
        <name>ATP</name>
        <dbReference type="ChEBI" id="CHEBI:30616"/>
    </ligand>
</feature>
<evidence type="ECO:0000256" key="1">
    <source>
        <dbReference type="ARBA" id="ARBA00001946"/>
    </source>
</evidence>
<dbReference type="PRINTS" id="PR01243">
    <property type="entry name" value="NUCDPKINASE"/>
</dbReference>
<keyword evidence="11 15" id="KW-0418">Kinase</keyword>
<keyword evidence="10 15" id="KW-0547">Nucleotide-binding</keyword>
<dbReference type="PROSITE" id="PS00469">
    <property type="entry name" value="NDPK"/>
    <property type="match status" value="1"/>
</dbReference>
<evidence type="ECO:0000256" key="2">
    <source>
        <dbReference type="ARBA" id="ARBA00004496"/>
    </source>
</evidence>
<evidence type="ECO:0000256" key="12">
    <source>
        <dbReference type="ARBA" id="ARBA00022840"/>
    </source>
</evidence>
<evidence type="ECO:0000256" key="8">
    <source>
        <dbReference type="ARBA" id="ARBA00022679"/>
    </source>
</evidence>
<feature type="binding site" evidence="15 16">
    <location>
        <position position="114"/>
    </location>
    <ligand>
        <name>ATP</name>
        <dbReference type="ChEBI" id="CHEBI:30616"/>
    </ligand>
</feature>
<evidence type="ECO:0000256" key="11">
    <source>
        <dbReference type="ARBA" id="ARBA00022777"/>
    </source>
</evidence>
<dbReference type="NCBIfam" id="NF001908">
    <property type="entry name" value="PRK00668.1"/>
    <property type="match status" value="1"/>
</dbReference>
<comment type="function">
    <text evidence="15">Major role in the synthesis of nucleoside triphosphates other than ATP. The ATP gamma phosphate is transferred to the NDP beta phosphate via a ping-pong mechanism, using a phosphorylated active-site intermediate.</text>
</comment>
<evidence type="ECO:0000256" key="17">
    <source>
        <dbReference type="RuleBase" id="RU004011"/>
    </source>
</evidence>
<dbReference type="CDD" id="cd04413">
    <property type="entry name" value="NDPk_I"/>
    <property type="match status" value="1"/>
</dbReference>
<evidence type="ECO:0000256" key="4">
    <source>
        <dbReference type="ARBA" id="ARBA00012966"/>
    </source>
</evidence>
<feature type="binding site" evidence="15 16">
    <location>
        <position position="11"/>
    </location>
    <ligand>
        <name>ATP</name>
        <dbReference type="ChEBI" id="CHEBI:30616"/>
    </ligand>
</feature>
<dbReference type="PROSITE" id="PS51374">
    <property type="entry name" value="NDPK_LIKE"/>
    <property type="match status" value="1"/>
</dbReference>
<keyword evidence="7 15" id="KW-0597">Phosphoprotein</keyword>
<evidence type="ECO:0000313" key="20">
    <source>
        <dbReference type="EMBL" id="MBM3275980.1"/>
    </source>
</evidence>
<keyword evidence="12 15" id="KW-0067">ATP-binding</keyword>
<evidence type="ECO:0000256" key="16">
    <source>
        <dbReference type="PROSITE-ProRule" id="PRU00706"/>
    </source>
</evidence>
<dbReference type="AlphaFoldDB" id="A0A937X7Y7"/>
<dbReference type="GO" id="GO:0006241">
    <property type="term" value="P:CTP biosynthetic process"/>
    <property type="evidence" value="ECO:0007669"/>
    <property type="project" value="UniProtKB-UniRule"/>
</dbReference>
<evidence type="ECO:0000256" key="10">
    <source>
        <dbReference type="ARBA" id="ARBA00022741"/>
    </source>
</evidence>
<evidence type="ECO:0000256" key="15">
    <source>
        <dbReference type="HAMAP-Rule" id="MF_00451"/>
    </source>
</evidence>
<feature type="binding site" evidence="15 16">
    <location>
        <position position="104"/>
    </location>
    <ligand>
        <name>ATP</name>
        <dbReference type="ChEBI" id="CHEBI:30616"/>
    </ligand>
</feature>
<evidence type="ECO:0000256" key="5">
    <source>
        <dbReference type="ARBA" id="ARBA00017632"/>
    </source>
</evidence>
<evidence type="ECO:0000256" key="3">
    <source>
        <dbReference type="ARBA" id="ARBA00008142"/>
    </source>
</evidence>
<evidence type="ECO:0000256" key="7">
    <source>
        <dbReference type="ARBA" id="ARBA00022553"/>
    </source>
</evidence>
<evidence type="ECO:0000256" key="13">
    <source>
        <dbReference type="ARBA" id="ARBA00022842"/>
    </source>
</evidence>
<dbReference type="PANTHER" id="PTHR11349">
    <property type="entry name" value="NUCLEOSIDE DIPHOSPHATE KINASE"/>
    <property type="match status" value="1"/>
</dbReference>
<feature type="binding site" evidence="15 16">
    <location>
        <position position="87"/>
    </location>
    <ligand>
        <name>ATP</name>
        <dbReference type="ChEBI" id="CHEBI:30616"/>
    </ligand>
</feature>
<evidence type="ECO:0000256" key="6">
    <source>
        <dbReference type="ARBA" id="ARBA00022490"/>
    </source>
</evidence>
<dbReference type="EMBL" id="VGJX01000806">
    <property type="protein sequence ID" value="MBM3275980.1"/>
    <property type="molecule type" value="Genomic_DNA"/>
</dbReference>
<organism evidence="20 21">
    <name type="scientific">Candidatus Tanganyikabacteria bacterium</name>
    <dbReference type="NCBI Taxonomy" id="2961651"/>
    <lineage>
        <taxon>Bacteria</taxon>
        <taxon>Bacillati</taxon>
        <taxon>Candidatus Sericytochromatia</taxon>
        <taxon>Candidatus Tanganyikabacteria</taxon>
    </lineage>
</organism>
<name>A0A937X7Y7_9BACT</name>
<evidence type="ECO:0000256" key="14">
    <source>
        <dbReference type="ARBA" id="ARBA00023080"/>
    </source>
</evidence>
<comment type="catalytic activity">
    <reaction evidence="15 18">
        <text>a 2'-deoxyribonucleoside 5'-diphosphate + ATP = a 2'-deoxyribonucleoside 5'-triphosphate + ADP</text>
        <dbReference type="Rhea" id="RHEA:44640"/>
        <dbReference type="ChEBI" id="CHEBI:30616"/>
        <dbReference type="ChEBI" id="CHEBI:61560"/>
        <dbReference type="ChEBI" id="CHEBI:73316"/>
        <dbReference type="ChEBI" id="CHEBI:456216"/>
        <dbReference type="EC" id="2.7.4.6"/>
    </reaction>
</comment>
<dbReference type="GO" id="GO:0004550">
    <property type="term" value="F:nucleoside diphosphate kinase activity"/>
    <property type="evidence" value="ECO:0007669"/>
    <property type="project" value="UniProtKB-UniRule"/>
</dbReference>
<comment type="catalytic activity">
    <reaction evidence="15">
        <text>a ribonucleoside 5'-diphosphate + ATP = a ribonucleoside 5'-triphosphate + ADP</text>
        <dbReference type="Rhea" id="RHEA:18113"/>
        <dbReference type="ChEBI" id="CHEBI:30616"/>
        <dbReference type="ChEBI" id="CHEBI:57930"/>
        <dbReference type="ChEBI" id="CHEBI:61557"/>
        <dbReference type="ChEBI" id="CHEBI:456216"/>
        <dbReference type="EC" id="2.7.4.6"/>
    </reaction>
</comment>
<comment type="subcellular location">
    <subcellularLocation>
        <location evidence="2 15">Cytoplasm</location>
    </subcellularLocation>
</comment>
<dbReference type="SMART" id="SM00562">
    <property type="entry name" value="NDK"/>
    <property type="match status" value="1"/>
</dbReference>
<reference evidence="20 21" key="1">
    <citation type="submission" date="2019-03" db="EMBL/GenBank/DDBJ databases">
        <title>Lake Tanganyika Metagenome-Assembled Genomes (MAGs).</title>
        <authorList>
            <person name="Tran P."/>
        </authorList>
    </citation>
    <scope>NUCLEOTIDE SEQUENCE [LARGE SCALE GENOMIC DNA]</scope>
    <source>
        <strain evidence="20">K_DeepCast_65m_m2_236</strain>
    </source>
</reference>
<dbReference type="InterPro" id="IPR001564">
    <property type="entry name" value="Nucleoside_diP_kinase"/>
</dbReference>
<comment type="similarity">
    <text evidence="3 15 16 17">Belongs to the NDK family.</text>
</comment>
<dbReference type="Proteomes" id="UP000703893">
    <property type="component" value="Unassembled WGS sequence"/>
</dbReference>
<dbReference type="Gene3D" id="3.30.70.141">
    <property type="entry name" value="Nucleoside diphosphate kinase-like domain"/>
    <property type="match status" value="1"/>
</dbReference>
<comment type="cofactor">
    <cofactor evidence="1 15">
        <name>Mg(2+)</name>
        <dbReference type="ChEBI" id="CHEBI:18420"/>
    </cofactor>
</comment>
<comment type="caution">
    <text evidence="20">The sequence shown here is derived from an EMBL/GenBank/DDBJ whole genome shotgun (WGS) entry which is preliminary data.</text>
</comment>
<dbReference type="Pfam" id="PF00334">
    <property type="entry name" value="NDK"/>
    <property type="match status" value="1"/>
</dbReference>
<accession>A0A937X7Y7</accession>
<keyword evidence="9 15" id="KW-0479">Metal-binding</keyword>
<dbReference type="GO" id="GO:0005737">
    <property type="term" value="C:cytoplasm"/>
    <property type="evidence" value="ECO:0007669"/>
    <property type="project" value="UniProtKB-SubCell"/>
</dbReference>
<dbReference type="SUPFAM" id="SSF54919">
    <property type="entry name" value="Nucleoside diphosphate kinase, NDK"/>
    <property type="match status" value="1"/>
</dbReference>